<protein>
    <submittedName>
        <fullName evidence="5">Nuclear factor Y, subunit C13</fullName>
    </submittedName>
</protein>
<dbReference type="STRING" id="29655.A0A0K9NHH6"/>
<evidence type="ECO:0000313" key="5">
    <source>
        <dbReference type="EMBL" id="KMZ56216.1"/>
    </source>
</evidence>
<dbReference type="Pfam" id="PF00808">
    <property type="entry name" value="CBFD_NFYB_HMF"/>
    <property type="match status" value="1"/>
</dbReference>
<gene>
    <name evidence="5" type="ORF">ZOSMA_98G00410</name>
</gene>
<feature type="region of interest" description="Disordered" evidence="3">
    <location>
        <begin position="1"/>
        <end position="24"/>
    </location>
</feature>
<accession>A0A0K9NHH6</accession>
<dbReference type="EMBL" id="LFYR01002215">
    <property type="protein sequence ID" value="KMZ56216.1"/>
    <property type="molecule type" value="Genomic_DNA"/>
</dbReference>
<dbReference type="OMA" id="TIRPEFP"/>
<feature type="compositionally biased region" description="Basic and acidic residues" evidence="3">
    <location>
        <begin position="1"/>
        <end position="11"/>
    </location>
</feature>
<evidence type="ECO:0000256" key="1">
    <source>
        <dbReference type="ARBA" id="ARBA00004123"/>
    </source>
</evidence>
<dbReference type="InterPro" id="IPR009072">
    <property type="entry name" value="Histone-fold"/>
</dbReference>
<dbReference type="PANTHER" id="PTHR10252">
    <property type="entry name" value="HISTONE-LIKE TRANSCRIPTION FACTOR CCAAT-RELATED"/>
    <property type="match status" value="1"/>
</dbReference>
<name>A0A0K9NHH6_ZOSMR</name>
<reference evidence="6" key="1">
    <citation type="journal article" date="2016" name="Nature">
        <title>The genome of the seagrass Zostera marina reveals angiosperm adaptation to the sea.</title>
        <authorList>
            <person name="Olsen J.L."/>
            <person name="Rouze P."/>
            <person name="Verhelst B."/>
            <person name="Lin Y.-C."/>
            <person name="Bayer T."/>
            <person name="Collen J."/>
            <person name="Dattolo E."/>
            <person name="De Paoli E."/>
            <person name="Dittami S."/>
            <person name="Maumus F."/>
            <person name="Michel G."/>
            <person name="Kersting A."/>
            <person name="Lauritano C."/>
            <person name="Lohaus R."/>
            <person name="Toepel M."/>
            <person name="Tonon T."/>
            <person name="Vanneste K."/>
            <person name="Amirebrahimi M."/>
            <person name="Brakel J."/>
            <person name="Bostroem C."/>
            <person name="Chovatia M."/>
            <person name="Grimwood J."/>
            <person name="Jenkins J.W."/>
            <person name="Jueterbock A."/>
            <person name="Mraz A."/>
            <person name="Stam W.T."/>
            <person name="Tice H."/>
            <person name="Bornberg-Bauer E."/>
            <person name="Green P.J."/>
            <person name="Pearson G.A."/>
            <person name="Procaccini G."/>
            <person name="Duarte C.M."/>
            <person name="Schmutz J."/>
            <person name="Reusch T.B.H."/>
            <person name="Van de Peer Y."/>
        </authorList>
    </citation>
    <scope>NUCLEOTIDE SEQUENCE [LARGE SCALE GENOMIC DNA]</scope>
    <source>
        <strain evidence="6">cv. Finnish</strain>
    </source>
</reference>
<dbReference type="GO" id="GO:0006355">
    <property type="term" value="P:regulation of DNA-templated transcription"/>
    <property type="evidence" value="ECO:0000318"/>
    <property type="project" value="GO_Central"/>
</dbReference>
<keyword evidence="2" id="KW-0539">Nucleus</keyword>
<feature type="domain" description="Transcription factor CBF/NF-Y/archaeal histone" evidence="4">
    <location>
        <begin position="26"/>
        <end position="89"/>
    </location>
</feature>
<evidence type="ECO:0000259" key="4">
    <source>
        <dbReference type="Pfam" id="PF00808"/>
    </source>
</evidence>
<evidence type="ECO:0000256" key="3">
    <source>
        <dbReference type="SAM" id="MobiDB-lite"/>
    </source>
</evidence>
<comment type="caution">
    <text evidence="5">The sequence shown here is derived from an EMBL/GenBank/DDBJ whole genome shotgun (WGS) entry which is preliminary data.</text>
</comment>
<dbReference type="GO" id="GO:0000976">
    <property type="term" value="F:transcription cis-regulatory region binding"/>
    <property type="evidence" value="ECO:0000318"/>
    <property type="project" value="GO_Central"/>
</dbReference>
<dbReference type="Proteomes" id="UP000036987">
    <property type="component" value="Unassembled WGS sequence"/>
</dbReference>
<dbReference type="OrthoDB" id="636685at2759"/>
<dbReference type="GO" id="GO:0005634">
    <property type="term" value="C:nucleus"/>
    <property type="evidence" value="ECO:0000318"/>
    <property type="project" value="GO_Central"/>
</dbReference>
<dbReference type="GO" id="GO:0046982">
    <property type="term" value="F:protein heterodimerization activity"/>
    <property type="evidence" value="ECO:0007669"/>
    <property type="project" value="InterPro"/>
</dbReference>
<dbReference type="InterPro" id="IPR050568">
    <property type="entry name" value="Transcr_DNA_Rep_Reg"/>
</dbReference>
<evidence type="ECO:0000256" key="2">
    <source>
        <dbReference type="ARBA" id="ARBA00023242"/>
    </source>
</evidence>
<comment type="subcellular location">
    <subcellularLocation>
        <location evidence="1">Nucleus</location>
    </subcellularLocation>
</comment>
<sequence>MEEVDERRREEADQDQEQEEEVLAPSFPSGRVKRIIKLDGEINKLTSEAVHLISLSVDLFLGFLAERAKNVTVQKKRKTINLEYLRSAVSTHTPTSDFLLDCLPGDHHVLDRTEKTKKPKTFHEEKPLPRGVQRIDGFFKKTPVAVAATAAVTVDLDAE</sequence>
<evidence type="ECO:0000313" key="6">
    <source>
        <dbReference type="Proteomes" id="UP000036987"/>
    </source>
</evidence>
<dbReference type="PANTHER" id="PTHR10252:SF54">
    <property type="entry name" value="CHROMATIN ACCESSIBILITY COMPLEX PROTEIN 1"/>
    <property type="match status" value="1"/>
</dbReference>
<keyword evidence="6" id="KW-1185">Reference proteome</keyword>
<proteinExistence type="predicted"/>
<dbReference type="Gene3D" id="1.10.20.10">
    <property type="entry name" value="Histone, subunit A"/>
    <property type="match status" value="1"/>
</dbReference>
<dbReference type="InterPro" id="IPR003958">
    <property type="entry name" value="CBFA_NFYB_domain"/>
</dbReference>
<dbReference type="SUPFAM" id="SSF47113">
    <property type="entry name" value="Histone-fold"/>
    <property type="match status" value="1"/>
</dbReference>
<dbReference type="AlphaFoldDB" id="A0A0K9NHH6"/>
<feature type="compositionally biased region" description="Acidic residues" evidence="3">
    <location>
        <begin position="12"/>
        <end position="22"/>
    </location>
</feature>
<dbReference type="CDD" id="cd22929">
    <property type="entry name" value="HFD_POLE4-like"/>
    <property type="match status" value="1"/>
</dbReference>
<organism evidence="5 6">
    <name type="scientific">Zostera marina</name>
    <name type="common">Eelgrass</name>
    <dbReference type="NCBI Taxonomy" id="29655"/>
    <lineage>
        <taxon>Eukaryota</taxon>
        <taxon>Viridiplantae</taxon>
        <taxon>Streptophyta</taxon>
        <taxon>Embryophyta</taxon>
        <taxon>Tracheophyta</taxon>
        <taxon>Spermatophyta</taxon>
        <taxon>Magnoliopsida</taxon>
        <taxon>Liliopsida</taxon>
        <taxon>Zosteraceae</taxon>
        <taxon>Zostera</taxon>
    </lineage>
</organism>